<accession>A0ACB5T4P2</accession>
<evidence type="ECO:0000313" key="2">
    <source>
        <dbReference type="Proteomes" id="UP001165064"/>
    </source>
</evidence>
<protein>
    <submittedName>
        <fullName evidence="1">Unnamed protein product</fullName>
    </submittedName>
</protein>
<comment type="caution">
    <text evidence="1">The sequence shown here is derived from an EMBL/GenBank/DDBJ whole genome shotgun (WGS) entry which is preliminary data.</text>
</comment>
<organism evidence="1 2">
    <name type="scientific">Ambrosiozyma monospora</name>
    <name type="common">Yeast</name>
    <name type="synonym">Endomycopsis monosporus</name>
    <dbReference type="NCBI Taxonomy" id="43982"/>
    <lineage>
        <taxon>Eukaryota</taxon>
        <taxon>Fungi</taxon>
        <taxon>Dikarya</taxon>
        <taxon>Ascomycota</taxon>
        <taxon>Saccharomycotina</taxon>
        <taxon>Pichiomycetes</taxon>
        <taxon>Pichiales</taxon>
        <taxon>Pichiaceae</taxon>
        <taxon>Ambrosiozyma</taxon>
    </lineage>
</organism>
<sequence>MDTYGTSPGLLEIEYFDEAGTGLGPTLEFYANVSKEFSKSRVHMWRDNKKFNYATSKFESDDDSDTDSAQPYVDNQYGLFPRPLTPLTPYYEKIIHGFSVLGKFVARSLLDSRIIDFNFNPLFFQLSSELQNGIPLSTRRSALIERLKLVDPALANSLIHLSKYESKYPGLTPEERERVEVDGCKLSDLSLNFVLPGYPEVRIKTNGENVDITHENLSDYIDTVIDFTIGTGIKAQIDSFLEGFSKVFPFLSMTVFSSSEIVRLLGNEEEDWSYETLLNAVHADHGYSSESPSIQNLLTIMSEFDKKERRMFLQFLTGSPKLPIGGFKSLQPDLTVVLKRPEDDLQSDDYLPSVMTCANYLKLPSYSSIEVMREKLRKAMNEGANAFLLS</sequence>
<evidence type="ECO:0000313" key="1">
    <source>
        <dbReference type="EMBL" id="GME81461.1"/>
    </source>
</evidence>
<dbReference type="EMBL" id="BSXS01003523">
    <property type="protein sequence ID" value="GME81461.1"/>
    <property type="molecule type" value="Genomic_DNA"/>
</dbReference>
<proteinExistence type="predicted"/>
<gene>
    <name evidence="1" type="ORF">Amon02_000495000</name>
</gene>
<reference evidence="1" key="1">
    <citation type="submission" date="2023-04" db="EMBL/GenBank/DDBJ databases">
        <title>Ambrosiozyma monospora NBRC 10751.</title>
        <authorList>
            <person name="Ichikawa N."/>
            <person name="Sato H."/>
            <person name="Tonouchi N."/>
        </authorList>
    </citation>
    <scope>NUCLEOTIDE SEQUENCE</scope>
    <source>
        <strain evidence="1">NBRC 10751</strain>
    </source>
</reference>
<dbReference type="Proteomes" id="UP001165064">
    <property type="component" value="Unassembled WGS sequence"/>
</dbReference>
<keyword evidence="2" id="KW-1185">Reference proteome</keyword>
<name>A0ACB5T4P2_AMBMO</name>